<reference key="2">
    <citation type="submission" date="2011-10" db="EMBL/GenBank/DDBJ databases">
        <title>The genome and transcriptome sequence of Clonorchis sinensis provide insights into the carcinogenic liver fluke.</title>
        <authorList>
            <person name="Wang X."/>
            <person name="Huang Y."/>
            <person name="Chen W."/>
            <person name="Liu H."/>
            <person name="Guo L."/>
            <person name="Chen Y."/>
            <person name="Luo F."/>
            <person name="Zhou W."/>
            <person name="Sun J."/>
            <person name="Mao Q."/>
            <person name="Liang P."/>
            <person name="Zhou C."/>
            <person name="Tian Y."/>
            <person name="Men J."/>
            <person name="Lv X."/>
            <person name="Huang L."/>
            <person name="Zhou J."/>
            <person name="Hu Y."/>
            <person name="Li R."/>
            <person name="Zhang F."/>
            <person name="Lei H."/>
            <person name="Li X."/>
            <person name="Hu X."/>
            <person name="Liang C."/>
            <person name="Xu J."/>
            <person name="Wu Z."/>
            <person name="Yu X."/>
        </authorList>
    </citation>
    <scope>NUCLEOTIDE SEQUENCE</scope>
    <source>
        <strain>Henan</strain>
    </source>
</reference>
<dbReference type="PANTHER" id="PTHR15735:SF12">
    <property type="entry name" value="CDC42-INTERACTING PROTEIN 4, ISOFORM B"/>
    <property type="match status" value="1"/>
</dbReference>
<dbReference type="Proteomes" id="UP000008909">
    <property type="component" value="Unassembled WGS sequence"/>
</dbReference>
<feature type="region of interest" description="Disordered" evidence="1">
    <location>
        <begin position="616"/>
        <end position="783"/>
    </location>
</feature>
<sequence length="930" mass="103269">KLCEKYAVDSEKYFGTTSTFGSAINEFLRVTQLLVDTEGLVANSFELQGGNDVKQAIKSERHAMKRWKHDRDKLVSEMKCQTRIIDDEIKRYRDKYRDMVKANEEYARIEADISHSQNDVTKALTTAQTKTTEFDRARRDYQAALNQFNLYRHDHFNRTLPYWAHIGYQMTKDRYARLQSLFNALCERVRVMAERLNTVSSELQNISNTLDVEQDTELLVSHLRTGNPWPGDVAFVDLASAYPTPSPVPTDIETHREKASTMNIYATPHLPSNFYPSVSAADFAALKEAGLVKTKTDEPVYSGTSSLYSTVSAIITNGTARRPSVATSGVHSPPHTSGILRRLFSRRSHVYRRPQSLSIEFRTCVFPLGDTHLCYTDGNRTYSVYPVPKGFDLQLSLSPLTSHDLSRTHESTEFARRHQPLFESAKPWRRQKKRSLRRKSTTREQDFALASSLRTAQSTGNLAPSNHTGRPSSNEKSECLQLEVTEVLFNGYSDLACMHVISIGDQTLTTKLPSLCDGQPNAQHMSRICDLLDSSDFSDSSFESDEDSQMKVGPYAESRVLVGIKRDGVIEVDPDGSNSASCSKHLAPLAQPEASSYAYSVIGTNGLQYNGRGTVDTYDVGGPRPTAEVHESDITYSKPNPPPVSNRPKTLSNVCQSENRAELSSAKSLSPKSNRAPTRPPPISTTRISQSENETSSQKSDPTSGINGLNTHPTAAHMRTRRTVDSDTSPVHSTAGSPKQENAVVQSSPRIAVYDRRGENSPKDDSSKHYFPRKAQSRLSSSQDTAIVVGECTALYDFAADGFEPCYLAFSEGEKFYTLAPSVSEDTREWMRVIRFDNHEPGYVPTAFMQQQRYSQPVLLPTGNSSSREVKSSSCVPSPVHSVTTTSVHSRSSNSAVSSPTAFYKPPRNLRALGAIYSNRLAGSARGTDL</sequence>
<name>G7YTM9_CLOSI</name>
<organism evidence="2 3">
    <name type="scientific">Clonorchis sinensis</name>
    <name type="common">Chinese liver fluke</name>
    <dbReference type="NCBI Taxonomy" id="79923"/>
    <lineage>
        <taxon>Eukaryota</taxon>
        <taxon>Metazoa</taxon>
        <taxon>Spiralia</taxon>
        <taxon>Lophotrochozoa</taxon>
        <taxon>Platyhelminthes</taxon>
        <taxon>Trematoda</taxon>
        <taxon>Digenea</taxon>
        <taxon>Opisthorchiida</taxon>
        <taxon>Opisthorchiata</taxon>
        <taxon>Opisthorchiidae</taxon>
        <taxon>Clonorchis</taxon>
    </lineage>
</organism>
<dbReference type="SUPFAM" id="SSF50044">
    <property type="entry name" value="SH3-domain"/>
    <property type="match status" value="1"/>
</dbReference>
<feature type="compositionally biased region" description="Polar residues" evidence="1">
    <location>
        <begin position="452"/>
        <end position="472"/>
    </location>
</feature>
<evidence type="ECO:0000256" key="1">
    <source>
        <dbReference type="SAM" id="MobiDB-lite"/>
    </source>
</evidence>
<dbReference type="Gene3D" id="2.30.30.40">
    <property type="entry name" value="SH3 Domains"/>
    <property type="match status" value="1"/>
</dbReference>
<gene>
    <name evidence="2" type="ORF">CLF_110551</name>
</gene>
<dbReference type="Gene3D" id="1.20.1270.60">
    <property type="entry name" value="Arfaptin homology (AH) domain/BAR domain"/>
    <property type="match status" value="1"/>
</dbReference>
<evidence type="ECO:0000313" key="3">
    <source>
        <dbReference type="Proteomes" id="UP000008909"/>
    </source>
</evidence>
<reference evidence="2" key="1">
    <citation type="journal article" date="2011" name="Genome Biol.">
        <title>The draft genome of the carcinogenic human liver fluke Clonorchis sinensis.</title>
        <authorList>
            <person name="Wang X."/>
            <person name="Chen W."/>
            <person name="Huang Y."/>
            <person name="Sun J."/>
            <person name="Men J."/>
            <person name="Liu H."/>
            <person name="Luo F."/>
            <person name="Guo L."/>
            <person name="Lv X."/>
            <person name="Deng C."/>
            <person name="Zhou C."/>
            <person name="Fan Y."/>
            <person name="Li X."/>
            <person name="Huang L."/>
            <person name="Hu Y."/>
            <person name="Liang C."/>
            <person name="Hu X."/>
            <person name="Xu J."/>
            <person name="Yu X."/>
        </authorList>
    </citation>
    <scope>NUCLEOTIDE SEQUENCE [LARGE SCALE GENOMIC DNA]</scope>
    <source>
        <strain evidence="2">Henan</strain>
    </source>
</reference>
<dbReference type="AlphaFoldDB" id="G7YTM9"/>
<feature type="region of interest" description="Disordered" evidence="1">
    <location>
        <begin position="859"/>
        <end position="901"/>
    </location>
</feature>
<dbReference type="SUPFAM" id="SSF103657">
    <property type="entry name" value="BAR/IMD domain-like"/>
    <property type="match status" value="1"/>
</dbReference>
<dbReference type="InterPro" id="IPR036028">
    <property type="entry name" value="SH3-like_dom_sf"/>
</dbReference>
<keyword evidence="3" id="KW-1185">Reference proteome</keyword>
<protein>
    <submittedName>
        <fullName evidence="2">Formin-binding protein 1-like</fullName>
    </submittedName>
</protein>
<feature type="compositionally biased region" description="Polar residues" evidence="1">
    <location>
        <begin position="647"/>
        <end position="658"/>
    </location>
</feature>
<feature type="compositionally biased region" description="Basic and acidic residues" evidence="1">
    <location>
        <begin position="753"/>
        <end position="768"/>
    </location>
</feature>
<proteinExistence type="predicted"/>
<dbReference type="InterPro" id="IPR027267">
    <property type="entry name" value="AH/BAR_dom_sf"/>
</dbReference>
<evidence type="ECO:0000313" key="2">
    <source>
        <dbReference type="EMBL" id="GAA56309.1"/>
    </source>
</evidence>
<accession>G7YTM9</accession>
<dbReference type="PANTHER" id="PTHR15735">
    <property type="entry name" value="FCH AND DOUBLE SH3 DOMAINS PROTEIN"/>
    <property type="match status" value="1"/>
</dbReference>
<feature type="compositionally biased region" description="Polar residues" evidence="1">
    <location>
        <begin position="690"/>
        <end position="713"/>
    </location>
</feature>
<feature type="compositionally biased region" description="Low complexity" evidence="1">
    <location>
        <begin position="872"/>
        <end position="901"/>
    </location>
</feature>
<dbReference type="EMBL" id="DF144214">
    <property type="protein sequence ID" value="GAA56309.1"/>
    <property type="molecule type" value="Genomic_DNA"/>
</dbReference>
<feature type="compositionally biased region" description="Polar residues" evidence="1">
    <location>
        <begin position="665"/>
        <end position="676"/>
    </location>
</feature>
<feature type="non-terminal residue" evidence="2">
    <location>
        <position position="1"/>
    </location>
</feature>
<feature type="compositionally biased region" description="Polar residues" evidence="1">
    <location>
        <begin position="726"/>
        <end position="749"/>
    </location>
</feature>
<feature type="region of interest" description="Disordered" evidence="1">
    <location>
        <begin position="409"/>
        <end position="477"/>
    </location>
</feature>
<feature type="compositionally biased region" description="Basic residues" evidence="1">
    <location>
        <begin position="427"/>
        <end position="440"/>
    </location>
</feature>